<name>A0A451CYG8_9GAMM</name>
<dbReference type="OrthoDB" id="9797352at2"/>
<feature type="domain" description="UPF0033" evidence="5">
    <location>
        <begin position="12"/>
        <end position="36"/>
    </location>
</feature>
<evidence type="ECO:0000256" key="3">
    <source>
        <dbReference type="ARBA" id="ARBA00022694"/>
    </source>
</evidence>
<comment type="pathway">
    <text evidence="4">tRNA modification.</text>
</comment>
<dbReference type="PANTHER" id="PTHR33279:SF2">
    <property type="entry name" value="SULFUR CARRIER PROTEIN TUSA"/>
    <property type="match status" value="1"/>
</dbReference>
<organism evidence="6 7">
    <name type="scientific">Candidatus Erwinia haradaeae</name>
    <dbReference type="NCBI Taxonomy" id="1922217"/>
    <lineage>
        <taxon>Bacteria</taxon>
        <taxon>Pseudomonadati</taxon>
        <taxon>Pseudomonadota</taxon>
        <taxon>Gammaproteobacteria</taxon>
        <taxon>Enterobacterales</taxon>
        <taxon>Erwiniaceae</taxon>
        <taxon>Erwinia</taxon>
    </lineage>
</organism>
<feature type="active site" description="Cysteine persulfide intermediate" evidence="4">
    <location>
        <position position="19"/>
    </location>
</feature>
<comment type="subcellular location">
    <subcellularLocation>
        <location evidence="4">Cytoplasm</location>
    </subcellularLocation>
</comment>
<dbReference type="GO" id="GO:0097163">
    <property type="term" value="F:sulfur carrier activity"/>
    <property type="evidence" value="ECO:0007669"/>
    <property type="project" value="UniProtKB-UniRule"/>
</dbReference>
<evidence type="ECO:0000313" key="6">
    <source>
        <dbReference type="EMBL" id="VFP78427.1"/>
    </source>
</evidence>
<dbReference type="Gene3D" id="3.30.110.40">
    <property type="entry name" value="TusA-like domain"/>
    <property type="match status" value="1"/>
</dbReference>
<evidence type="ECO:0000259" key="5">
    <source>
        <dbReference type="PROSITE" id="PS01148"/>
    </source>
</evidence>
<dbReference type="PANTHER" id="PTHR33279">
    <property type="entry name" value="SULFUR CARRIER PROTEIN YEDF-RELATED"/>
    <property type="match status" value="1"/>
</dbReference>
<evidence type="ECO:0000313" key="7">
    <source>
        <dbReference type="Proteomes" id="UP000294364"/>
    </source>
</evidence>
<evidence type="ECO:0000256" key="4">
    <source>
        <dbReference type="HAMAP-Rule" id="MF_00413"/>
    </source>
</evidence>
<accession>A0A451CYG8</accession>
<dbReference type="EMBL" id="LR217698">
    <property type="protein sequence ID" value="VFP78427.1"/>
    <property type="molecule type" value="Genomic_DNA"/>
</dbReference>
<dbReference type="GO" id="GO:0002143">
    <property type="term" value="P:tRNA wobble position uridine thiolation"/>
    <property type="evidence" value="ECO:0007669"/>
    <property type="project" value="InterPro"/>
</dbReference>
<dbReference type="Pfam" id="PF01206">
    <property type="entry name" value="TusA"/>
    <property type="match status" value="1"/>
</dbReference>
<sequence length="82" mass="9606">MHNFYDSIKKTIDTQGFRCPEPIMMIRQAIRNIEDGETLLILSDDPSTTRDIPNFCRFMGHILIFKKTKNLPYQYLIKKGLA</sequence>
<evidence type="ECO:0000256" key="2">
    <source>
        <dbReference type="ARBA" id="ARBA00022490"/>
    </source>
</evidence>
<comment type="function">
    <text evidence="4">Sulfur carrier protein involved in sulfur trafficking in the cell. Part of a sulfur-relay system required for 2-thiolation during synthesis of 2-thiouridine of the modified wobble base 5-methylaminomethyl-2-thiouridine (mnm(5)s(2)U) in tRNA. Interacts with IscS and stimulates its cysteine desulfurase activity. Accepts an activated sulfur from IscS, which is then transferred to TusD, and thus determines the direction of sulfur flow from IscS to 2-thiouridine formation. Also appears to be involved in sulfur transfer for the biosynthesis of molybdopterin.</text>
</comment>
<dbReference type="PROSITE" id="PS01148">
    <property type="entry name" value="UPF0033"/>
    <property type="match status" value="1"/>
</dbReference>
<dbReference type="AlphaFoldDB" id="A0A451CYG8"/>
<dbReference type="RefSeq" id="WP_157991775.1">
    <property type="nucleotide sequence ID" value="NZ_LR217698.1"/>
</dbReference>
<keyword evidence="2 4" id="KW-0963">Cytoplasm</keyword>
<dbReference type="InterPro" id="IPR001455">
    <property type="entry name" value="TusA-like"/>
</dbReference>
<protein>
    <recommendedName>
        <fullName evidence="4">Sulfur carrier protein TusA</fullName>
    </recommendedName>
    <alternativeName>
        <fullName evidence="4">Sulfur mediator TusA</fullName>
    </alternativeName>
    <alternativeName>
        <fullName evidence="4">Sulfur transfer protein TusA</fullName>
    </alternativeName>
    <alternativeName>
        <fullName evidence="4">tRNA 2-thiouridine synthesizing protein A</fullName>
    </alternativeName>
</protein>
<keyword evidence="3 4" id="KW-0819">tRNA processing</keyword>
<comment type="subunit">
    <text evidence="4">Interacts with IscS.</text>
</comment>
<dbReference type="SUPFAM" id="SSF64307">
    <property type="entry name" value="SirA-like"/>
    <property type="match status" value="1"/>
</dbReference>
<evidence type="ECO:0000256" key="1">
    <source>
        <dbReference type="ARBA" id="ARBA00008984"/>
    </source>
</evidence>
<dbReference type="HAMAP" id="MF_00413">
    <property type="entry name" value="Thiourid_synth_A"/>
    <property type="match status" value="1"/>
</dbReference>
<dbReference type="GO" id="GO:0005737">
    <property type="term" value="C:cytoplasm"/>
    <property type="evidence" value="ECO:0007669"/>
    <property type="project" value="UniProtKB-SubCell"/>
</dbReference>
<dbReference type="NCBIfam" id="NF001423">
    <property type="entry name" value="PRK00299.1"/>
    <property type="match status" value="1"/>
</dbReference>
<reference evidence="6 7" key="1">
    <citation type="submission" date="2019-02" db="EMBL/GenBank/DDBJ databases">
        <authorList>
            <person name="Manzano-Marin A."/>
            <person name="Manzano-Marin A."/>
        </authorList>
    </citation>
    <scope>NUCLEOTIDE SEQUENCE [LARGE SCALE GENOMIC DNA]</scope>
    <source>
        <strain evidence="6 7">ErCicurtihirsuta</strain>
    </source>
</reference>
<gene>
    <name evidence="4 6" type="primary">tusA</name>
    <name evidence="6" type="ORF">ERCICURT3053_052</name>
</gene>
<dbReference type="InterPro" id="IPR022931">
    <property type="entry name" value="Sulphur_carrier_TusA"/>
</dbReference>
<proteinExistence type="inferred from homology"/>
<dbReference type="InterPro" id="IPR036868">
    <property type="entry name" value="TusA-like_sf"/>
</dbReference>
<comment type="similarity">
    <text evidence="1 4">Belongs to the sulfur carrier protein TusA family.</text>
</comment>
<dbReference type="Proteomes" id="UP000294364">
    <property type="component" value="Chromosome"/>
</dbReference>